<dbReference type="InterPro" id="IPR037175">
    <property type="entry name" value="KFase_sf"/>
</dbReference>
<evidence type="ECO:0008006" key="4">
    <source>
        <dbReference type="Google" id="ProtNLM"/>
    </source>
</evidence>
<evidence type="ECO:0000313" key="3">
    <source>
        <dbReference type="Proteomes" id="UP000243723"/>
    </source>
</evidence>
<dbReference type="EMBL" id="NHZQ01000412">
    <property type="protein sequence ID" value="PSK37236.1"/>
    <property type="molecule type" value="Genomic_DNA"/>
</dbReference>
<comment type="caution">
    <text evidence="2">The sequence shown here is derived from an EMBL/GenBank/DDBJ whole genome shotgun (WGS) entry which is preliminary data.</text>
</comment>
<sequence length="324" mass="36267">MAKYHFPRFDDLPRVAGTPQGCLWGFYDEDGKDEVGAINLLTEDVVLAATAEIQVGKSIQLDWPLNNLQFPGFGRKPFGQKVIDLTHHLDNCGFDDEIHLNTQSGSQWDSLKHYAYQAGKVFYNGLKYEDAVKSNTNGIHNWCARGGIVGRGILVDMVQFYEDRDGKAPDAWTQYEIPVADVKTALQKQGTTTRQGDILMVRSGYVRRHNEASSSERMNGTCNNSKAIGLQANEETIRWLYDCHFAAHVGDTVAFEAWPPIEGNRFVIHEWSLVWWGAPIGEMWDFEALAAECKKQQRWTFFLTSAPLHVPGGVGSPPGAIAIF</sequence>
<dbReference type="GO" id="GO:0004061">
    <property type="term" value="F:arylformamidase activity"/>
    <property type="evidence" value="ECO:0007669"/>
    <property type="project" value="InterPro"/>
</dbReference>
<dbReference type="AlphaFoldDB" id="A0A2P7YMP2"/>
<protein>
    <recommendedName>
        <fullName evidence="4">Cyclase</fullName>
    </recommendedName>
</protein>
<name>A0A2P7YMP2_9PEZI</name>
<evidence type="ECO:0000313" key="2">
    <source>
        <dbReference type="EMBL" id="PSK37236.1"/>
    </source>
</evidence>
<keyword evidence="3" id="KW-1185">Reference proteome</keyword>
<dbReference type="GO" id="GO:0019441">
    <property type="term" value="P:L-tryptophan catabolic process to kynurenine"/>
    <property type="evidence" value="ECO:0007669"/>
    <property type="project" value="InterPro"/>
</dbReference>
<proteinExistence type="inferred from homology"/>
<reference evidence="2 3" key="1">
    <citation type="submission" date="2017-05" db="EMBL/GenBank/DDBJ databases">
        <title>Draft genome sequence of Elsinoe australis.</title>
        <authorList>
            <person name="Cheng Q."/>
        </authorList>
    </citation>
    <scope>NUCLEOTIDE SEQUENCE [LARGE SCALE GENOMIC DNA]</scope>
    <source>
        <strain evidence="2 3">NL1</strain>
    </source>
</reference>
<organism evidence="2 3">
    <name type="scientific">Elsinoe australis</name>
    <dbReference type="NCBI Taxonomy" id="40998"/>
    <lineage>
        <taxon>Eukaryota</taxon>
        <taxon>Fungi</taxon>
        <taxon>Dikarya</taxon>
        <taxon>Ascomycota</taxon>
        <taxon>Pezizomycotina</taxon>
        <taxon>Dothideomycetes</taxon>
        <taxon>Dothideomycetidae</taxon>
        <taxon>Myriangiales</taxon>
        <taxon>Elsinoaceae</taxon>
        <taxon>Elsinoe</taxon>
    </lineage>
</organism>
<dbReference type="InterPro" id="IPR007325">
    <property type="entry name" value="KFase/CYL"/>
</dbReference>
<comment type="similarity">
    <text evidence="1">Belongs to the Cyclase 1 superfamily.</text>
</comment>
<evidence type="ECO:0000256" key="1">
    <source>
        <dbReference type="ARBA" id="ARBA00007865"/>
    </source>
</evidence>
<dbReference type="PANTHER" id="PTHR34861">
    <property type="match status" value="1"/>
</dbReference>
<dbReference type="Gene3D" id="3.50.30.50">
    <property type="entry name" value="Putative cyclase"/>
    <property type="match status" value="1"/>
</dbReference>
<dbReference type="Pfam" id="PF04199">
    <property type="entry name" value="Cyclase"/>
    <property type="match status" value="1"/>
</dbReference>
<gene>
    <name evidence="2" type="ORF">B9Z65_1978</name>
</gene>
<dbReference type="SUPFAM" id="SSF102198">
    <property type="entry name" value="Putative cyclase"/>
    <property type="match status" value="1"/>
</dbReference>
<dbReference type="OrthoDB" id="5396at2759"/>
<dbReference type="PANTHER" id="PTHR34861:SF10">
    <property type="entry name" value="CYCLASE"/>
    <property type="match status" value="1"/>
</dbReference>
<dbReference type="Proteomes" id="UP000243723">
    <property type="component" value="Unassembled WGS sequence"/>
</dbReference>
<accession>A0A2P7YMP2</accession>